<feature type="compositionally biased region" description="Basic and acidic residues" evidence="2">
    <location>
        <begin position="227"/>
        <end position="236"/>
    </location>
</feature>
<evidence type="ECO:0000256" key="1">
    <source>
        <dbReference type="SAM" id="Coils"/>
    </source>
</evidence>
<feature type="compositionally biased region" description="Acidic residues" evidence="2">
    <location>
        <begin position="386"/>
        <end position="406"/>
    </location>
</feature>
<sequence length="406" mass="43352">MAERKKLRKKLRDMSKENDFLTNKIATLTSENAALTSHNAVLNSDVTVLEDSNIGLMQQLHDAEAELYFVGDGSYHHNAGNCDSIDPSASGTSGEPRGEPHSDGPVALFPPVSQSAPVGNQETQSDSPFQASSAGNVTPPTSSADDSGPLLPLDVNLESGTTSIACPSSEANAGAGHAPTSPSPSVRNDSEPPLPSNITTLNAGPPFDANAGTDQGSKSPSLSNVDEPGKEEDKELSVPANCKDPSAVAGIANPALIERMSNAGIHEEDAEIYLRRCNNNNNAERAADEYFGDLDAREQYFESAGIPREWRDRLYAEKGNEVSANELWGSIKDVVQLLRIGRSEEETWSFLEEERFDADGVRGKLAREAGYGKDGSRGGGDRDLGVEIDEESSEDEDPDGLYSLDD</sequence>
<feature type="compositionally biased region" description="Polar residues" evidence="2">
    <location>
        <begin position="212"/>
        <end position="224"/>
    </location>
</feature>
<feature type="coiled-coil region" evidence="1">
    <location>
        <begin position="4"/>
        <end position="31"/>
    </location>
</feature>
<feature type="compositionally biased region" description="Basic and acidic residues" evidence="2">
    <location>
        <begin position="367"/>
        <end position="385"/>
    </location>
</feature>
<protein>
    <submittedName>
        <fullName evidence="3">Uncharacterized protein</fullName>
    </submittedName>
</protein>
<reference evidence="3" key="1">
    <citation type="journal article" date="2020" name="Mol. Plant Microbe Interact.">
        <title>Genome Sequence of the Biocontrol Agent Coniothyrium minitans strain Conio (IMI 134523).</title>
        <authorList>
            <person name="Patel D."/>
            <person name="Shittu T.A."/>
            <person name="Baroncelli R."/>
            <person name="Muthumeenakshi S."/>
            <person name="Osborne T.H."/>
            <person name="Janganan T.K."/>
            <person name="Sreenivasaprasad S."/>
        </authorList>
    </citation>
    <scope>NUCLEOTIDE SEQUENCE</scope>
    <source>
        <strain evidence="3">Conio</strain>
    </source>
</reference>
<evidence type="ECO:0000313" key="4">
    <source>
        <dbReference type="Proteomes" id="UP000756921"/>
    </source>
</evidence>
<evidence type="ECO:0000256" key="2">
    <source>
        <dbReference type="SAM" id="MobiDB-lite"/>
    </source>
</evidence>
<dbReference type="AlphaFoldDB" id="A0A9P6KND5"/>
<feature type="region of interest" description="Disordered" evidence="2">
    <location>
        <begin position="80"/>
        <end position="245"/>
    </location>
</feature>
<keyword evidence="4" id="KW-1185">Reference proteome</keyword>
<keyword evidence="1" id="KW-0175">Coiled coil</keyword>
<proteinExistence type="predicted"/>
<comment type="caution">
    <text evidence="3">The sequence shown here is derived from an EMBL/GenBank/DDBJ whole genome shotgun (WGS) entry which is preliminary data.</text>
</comment>
<organism evidence="3 4">
    <name type="scientific">Paraphaeosphaeria minitans</name>
    <dbReference type="NCBI Taxonomy" id="565426"/>
    <lineage>
        <taxon>Eukaryota</taxon>
        <taxon>Fungi</taxon>
        <taxon>Dikarya</taxon>
        <taxon>Ascomycota</taxon>
        <taxon>Pezizomycotina</taxon>
        <taxon>Dothideomycetes</taxon>
        <taxon>Pleosporomycetidae</taxon>
        <taxon>Pleosporales</taxon>
        <taxon>Massarineae</taxon>
        <taxon>Didymosphaeriaceae</taxon>
        <taxon>Paraphaeosphaeria</taxon>
    </lineage>
</organism>
<accession>A0A9P6KND5</accession>
<feature type="compositionally biased region" description="Polar residues" evidence="2">
    <location>
        <begin position="112"/>
        <end position="145"/>
    </location>
</feature>
<dbReference type="EMBL" id="WJXW01000009">
    <property type="protein sequence ID" value="KAF9732907.1"/>
    <property type="molecule type" value="Genomic_DNA"/>
</dbReference>
<feature type="region of interest" description="Disordered" evidence="2">
    <location>
        <begin position="367"/>
        <end position="406"/>
    </location>
</feature>
<name>A0A9P6KND5_9PLEO</name>
<evidence type="ECO:0000313" key="3">
    <source>
        <dbReference type="EMBL" id="KAF9732907.1"/>
    </source>
</evidence>
<gene>
    <name evidence="3" type="ORF">PMIN01_08589</name>
</gene>
<dbReference type="Proteomes" id="UP000756921">
    <property type="component" value="Unassembled WGS sequence"/>
</dbReference>
<feature type="compositionally biased region" description="Polar residues" evidence="2">
    <location>
        <begin position="158"/>
        <end position="171"/>
    </location>
</feature>
<dbReference type="OrthoDB" id="10468508at2759"/>